<evidence type="ECO:0000313" key="5">
    <source>
        <dbReference type="Proteomes" id="UP000321306"/>
    </source>
</evidence>
<comment type="caution">
    <text evidence="4">The sequence shown here is derived from an EMBL/GenBank/DDBJ whole genome shotgun (WGS) entry which is preliminary data.</text>
</comment>
<dbReference type="InterPro" id="IPR045039">
    <property type="entry name" value="NSI-like"/>
</dbReference>
<protein>
    <submittedName>
        <fullName evidence="4">N-acetyltransferase</fullName>
    </submittedName>
</protein>
<dbReference type="PROSITE" id="PS51186">
    <property type="entry name" value="GNAT"/>
    <property type="match status" value="1"/>
</dbReference>
<dbReference type="GO" id="GO:0008080">
    <property type="term" value="F:N-acetyltransferase activity"/>
    <property type="evidence" value="ECO:0007669"/>
    <property type="project" value="InterPro"/>
</dbReference>
<name>A0A511MUW5_DEIC1</name>
<dbReference type="Gene3D" id="3.40.630.30">
    <property type="match status" value="1"/>
</dbReference>
<dbReference type="CDD" id="cd04301">
    <property type="entry name" value="NAT_SF"/>
    <property type="match status" value="1"/>
</dbReference>
<evidence type="ECO:0000259" key="3">
    <source>
        <dbReference type="PROSITE" id="PS51186"/>
    </source>
</evidence>
<dbReference type="EMBL" id="BJXB01000001">
    <property type="protein sequence ID" value="GEM44372.1"/>
    <property type="molecule type" value="Genomic_DNA"/>
</dbReference>
<dbReference type="SUPFAM" id="SSF55729">
    <property type="entry name" value="Acyl-CoA N-acyltransferases (Nat)"/>
    <property type="match status" value="1"/>
</dbReference>
<evidence type="ECO:0000313" key="4">
    <source>
        <dbReference type="EMBL" id="GEM44372.1"/>
    </source>
</evidence>
<dbReference type="Proteomes" id="UP000321306">
    <property type="component" value="Unassembled WGS sequence"/>
</dbReference>
<keyword evidence="5" id="KW-1185">Reference proteome</keyword>
<evidence type="ECO:0000256" key="2">
    <source>
        <dbReference type="ARBA" id="ARBA00023315"/>
    </source>
</evidence>
<dbReference type="InterPro" id="IPR000182">
    <property type="entry name" value="GNAT_dom"/>
</dbReference>
<reference evidence="4 5" key="1">
    <citation type="submission" date="2019-07" db="EMBL/GenBank/DDBJ databases">
        <title>Whole genome shotgun sequence of Deinococcus cellulosilyticus NBRC 106333.</title>
        <authorList>
            <person name="Hosoyama A."/>
            <person name="Uohara A."/>
            <person name="Ohji S."/>
            <person name="Ichikawa N."/>
        </authorList>
    </citation>
    <scope>NUCLEOTIDE SEQUENCE [LARGE SCALE GENOMIC DNA]</scope>
    <source>
        <strain evidence="4 5">NBRC 106333</strain>
    </source>
</reference>
<dbReference type="GO" id="GO:0005737">
    <property type="term" value="C:cytoplasm"/>
    <property type="evidence" value="ECO:0007669"/>
    <property type="project" value="TreeGrafter"/>
</dbReference>
<gene>
    <name evidence="4" type="ORF">DC3_00070</name>
</gene>
<keyword evidence="2" id="KW-0012">Acyltransferase</keyword>
<keyword evidence="1 4" id="KW-0808">Transferase</keyword>
<sequence length="138" mass="15411">MLFTERVPTVEEYSFLCTAVGWQNVMNFEAAHSALPASLYAVVVHDEQGKIAGMARVVGDGFIYFYIQDVVIHPEFQGQGLGQALLQRVMDWIQGHAPEKAFIGLFSAQGKEDFYRRFGFENHEGLTGMFTVQAAQTS</sequence>
<organism evidence="4 5">
    <name type="scientific">Deinococcus cellulosilyticus (strain DSM 18568 / NBRC 106333 / KACC 11606 / 5516J-15)</name>
    <dbReference type="NCBI Taxonomy" id="1223518"/>
    <lineage>
        <taxon>Bacteria</taxon>
        <taxon>Thermotogati</taxon>
        <taxon>Deinococcota</taxon>
        <taxon>Deinococci</taxon>
        <taxon>Deinococcales</taxon>
        <taxon>Deinococcaceae</taxon>
        <taxon>Deinococcus</taxon>
    </lineage>
</organism>
<dbReference type="AlphaFoldDB" id="A0A511MUW5"/>
<dbReference type="Pfam" id="PF13673">
    <property type="entry name" value="Acetyltransf_10"/>
    <property type="match status" value="1"/>
</dbReference>
<dbReference type="OrthoDB" id="2380306at2"/>
<dbReference type="InterPro" id="IPR016181">
    <property type="entry name" value="Acyl_CoA_acyltransferase"/>
</dbReference>
<accession>A0A511MUW5</accession>
<feature type="domain" description="N-acetyltransferase" evidence="3">
    <location>
        <begin position="1"/>
        <end position="138"/>
    </location>
</feature>
<evidence type="ECO:0000256" key="1">
    <source>
        <dbReference type="ARBA" id="ARBA00022679"/>
    </source>
</evidence>
<dbReference type="RefSeq" id="WP_146881540.1">
    <property type="nucleotide sequence ID" value="NZ_BJXB01000001.1"/>
</dbReference>
<dbReference type="PANTHER" id="PTHR43626">
    <property type="entry name" value="ACYL-COA N-ACYLTRANSFERASE"/>
    <property type="match status" value="1"/>
</dbReference>
<proteinExistence type="predicted"/>
<dbReference type="PANTHER" id="PTHR43626:SF4">
    <property type="entry name" value="GCN5-RELATED N-ACETYLTRANSFERASE 2, CHLOROPLASTIC"/>
    <property type="match status" value="1"/>
</dbReference>